<name>A0ABT4DQL1_9BACL</name>
<feature type="region of interest" description="Disordered" evidence="1">
    <location>
        <begin position="1"/>
        <end position="42"/>
    </location>
</feature>
<evidence type="ECO:0000313" key="4">
    <source>
        <dbReference type="Proteomes" id="UP001207626"/>
    </source>
</evidence>
<evidence type="ECO:0000256" key="2">
    <source>
        <dbReference type="SAM" id="Phobius"/>
    </source>
</evidence>
<evidence type="ECO:0000256" key="1">
    <source>
        <dbReference type="SAM" id="MobiDB-lite"/>
    </source>
</evidence>
<protein>
    <recommendedName>
        <fullName evidence="5">PepSY domain-containing protein</fullName>
    </recommendedName>
</protein>
<keyword evidence="2" id="KW-0812">Transmembrane</keyword>
<accession>A0ABT4DQL1</accession>
<gene>
    <name evidence="3" type="ORF">M5X09_08065</name>
</gene>
<dbReference type="EMBL" id="JAMDLW010000009">
    <property type="protein sequence ID" value="MCY9519637.1"/>
    <property type="molecule type" value="Genomic_DNA"/>
</dbReference>
<comment type="caution">
    <text evidence="3">The sequence shown here is derived from an EMBL/GenBank/DDBJ whole genome shotgun (WGS) entry which is preliminary data.</text>
</comment>
<keyword evidence="2" id="KW-0472">Membrane</keyword>
<organism evidence="3 4">
    <name type="scientific">Paenibacillus apiarius</name>
    <dbReference type="NCBI Taxonomy" id="46240"/>
    <lineage>
        <taxon>Bacteria</taxon>
        <taxon>Bacillati</taxon>
        <taxon>Bacillota</taxon>
        <taxon>Bacilli</taxon>
        <taxon>Bacillales</taxon>
        <taxon>Paenibacillaceae</taxon>
        <taxon>Paenibacillus</taxon>
    </lineage>
</organism>
<keyword evidence="2" id="KW-1133">Transmembrane helix</keyword>
<evidence type="ECO:0008006" key="5">
    <source>
        <dbReference type="Google" id="ProtNLM"/>
    </source>
</evidence>
<proteinExistence type="predicted"/>
<dbReference type="Proteomes" id="UP001207626">
    <property type="component" value="Unassembled WGS sequence"/>
</dbReference>
<reference evidence="3 4" key="1">
    <citation type="submission" date="2022-05" db="EMBL/GenBank/DDBJ databases">
        <title>Genome Sequencing of Bee-Associated Microbes.</title>
        <authorList>
            <person name="Dunlap C."/>
        </authorList>
    </citation>
    <scope>NUCLEOTIDE SEQUENCE [LARGE SCALE GENOMIC DNA]</scope>
    <source>
        <strain evidence="3 4">NRRL NRS-1438</strain>
    </source>
</reference>
<feature type="transmembrane region" description="Helical" evidence="2">
    <location>
        <begin position="50"/>
        <end position="71"/>
    </location>
</feature>
<dbReference type="RefSeq" id="WP_268601073.1">
    <property type="nucleotide sequence ID" value="NZ_JAMDLV010000006.1"/>
</dbReference>
<keyword evidence="4" id="KW-1185">Reference proteome</keyword>
<evidence type="ECO:0000313" key="3">
    <source>
        <dbReference type="EMBL" id="MCY9519637.1"/>
    </source>
</evidence>
<sequence>MSIERQQRDKLKDTPEAMESPSGLYRVQGQSDERYEKTAGKRKGRSRSKLRCWIAALAAAVLLFALAFYTIPGVAGSVRALLNLEGTEAVRSFTAQDVQSNYTTTNLREDEVRNSETAQRAIERIYEYFPETRSYEIALAQRATGLLGDKKMDRITIILKEKGKRFSEHPQEVTLQVNAKTGRFELISHSSPQLTNEQLDTAKDAAIVGMADAFLATIGVDSKGFKQKVERTSWNEGDRALTEASVTYKPANDEMHIFQVNLKVGMTSVLFFNDNE</sequence>
<feature type="compositionally biased region" description="Basic and acidic residues" evidence="1">
    <location>
        <begin position="1"/>
        <end position="15"/>
    </location>
</feature>